<feature type="coiled-coil region" evidence="2">
    <location>
        <begin position="53"/>
        <end position="80"/>
    </location>
</feature>
<sequence length="191" mass="22112">MKIASAFKFETTSDYNKFKAEIRKLESELQSKKPKSKQCQAATAHVKPEKSELGEIKTLLENMNSTIKVLEKEREQYQINAVQNQQGNDYRQQQQGNDYIQQQQGNEYAGNTGIYARGMNQGFRLTGNRGPRHFRGVRGRFQERRPYRGHGRGNNSYRPRRPLGSNTFRPNIQCFQCNEFGHFASNCPLNE</sequence>
<dbReference type="AlphaFoldDB" id="A0A9D4NQ23"/>
<reference evidence="4" key="1">
    <citation type="journal article" date="2019" name="bioRxiv">
        <title>The Genome of the Zebra Mussel, Dreissena polymorpha: A Resource for Invasive Species Research.</title>
        <authorList>
            <person name="McCartney M.A."/>
            <person name="Auch B."/>
            <person name="Kono T."/>
            <person name="Mallez S."/>
            <person name="Zhang Y."/>
            <person name="Obille A."/>
            <person name="Becker A."/>
            <person name="Abrahante J.E."/>
            <person name="Garbe J."/>
            <person name="Badalamenti J.P."/>
            <person name="Herman A."/>
            <person name="Mangelson H."/>
            <person name="Liachko I."/>
            <person name="Sullivan S."/>
            <person name="Sone E.D."/>
            <person name="Koren S."/>
            <person name="Silverstein K.A.T."/>
            <person name="Beckman K.B."/>
            <person name="Gohl D.M."/>
        </authorList>
    </citation>
    <scope>NUCLEOTIDE SEQUENCE</scope>
    <source>
        <strain evidence="4">Duluth1</strain>
        <tissue evidence="4">Whole animal</tissue>
    </source>
</reference>
<dbReference type="SMART" id="SM00343">
    <property type="entry name" value="ZnF_C2HC"/>
    <property type="match status" value="1"/>
</dbReference>
<feature type="domain" description="CCHC-type" evidence="3">
    <location>
        <begin position="174"/>
        <end position="188"/>
    </location>
</feature>
<evidence type="ECO:0000256" key="1">
    <source>
        <dbReference type="PROSITE-ProRule" id="PRU00047"/>
    </source>
</evidence>
<keyword evidence="1" id="KW-0863">Zinc-finger</keyword>
<dbReference type="EMBL" id="JAIWYP010000001">
    <property type="protein sequence ID" value="KAH3897999.1"/>
    <property type="molecule type" value="Genomic_DNA"/>
</dbReference>
<dbReference type="GO" id="GO:0008270">
    <property type="term" value="F:zinc ion binding"/>
    <property type="evidence" value="ECO:0007669"/>
    <property type="project" value="UniProtKB-KW"/>
</dbReference>
<name>A0A9D4NQ23_DREPO</name>
<dbReference type="Pfam" id="PF00098">
    <property type="entry name" value="zf-CCHC"/>
    <property type="match status" value="1"/>
</dbReference>
<comment type="caution">
    <text evidence="4">The sequence shown here is derived from an EMBL/GenBank/DDBJ whole genome shotgun (WGS) entry which is preliminary data.</text>
</comment>
<dbReference type="Proteomes" id="UP000828390">
    <property type="component" value="Unassembled WGS sequence"/>
</dbReference>
<reference evidence="4" key="2">
    <citation type="submission" date="2020-11" db="EMBL/GenBank/DDBJ databases">
        <authorList>
            <person name="McCartney M.A."/>
            <person name="Auch B."/>
            <person name="Kono T."/>
            <person name="Mallez S."/>
            <person name="Becker A."/>
            <person name="Gohl D.M."/>
            <person name="Silverstein K.A.T."/>
            <person name="Koren S."/>
            <person name="Bechman K.B."/>
            <person name="Herman A."/>
            <person name="Abrahante J.E."/>
            <person name="Garbe J."/>
        </authorList>
    </citation>
    <scope>NUCLEOTIDE SEQUENCE</scope>
    <source>
        <strain evidence="4">Duluth1</strain>
        <tissue evidence="4">Whole animal</tissue>
    </source>
</reference>
<keyword evidence="2" id="KW-0175">Coiled coil</keyword>
<gene>
    <name evidence="4" type="ORF">DPMN_022195</name>
</gene>
<dbReference type="Gene3D" id="4.10.60.10">
    <property type="entry name" value="Zinc finger, CCHC-type"/>
    <property type="match status" value="1"/>
</dbReference>
<dbReference type="InterPro" id="IPR036875">
    <property type="entry name" value="Znf_CCHC_sf"/>
</dbReference>
<dbReference type="SUPFAM" id="SSF57756">
    <property type="entry name" value="Retrovirus zinc finger-like domains"/>
    <property type="match status" value="1"/>
</dbReference>
<evidence type="ECO:0000259" key="3">
    <source>
        <dbReference type="PROSITE" id="PS50158"/>
    </source>
</evidence>
<organism evidence="4 5">
    <name type="scientific">Dreissena polymorpha</name>
    <name type="common">Zebra mussel</name>
    <name type="synonym">Mytilus polymorpha</name>
    <dbReference type="NCBI Taxonomy" id="45954"/>
    <lineage>
        <taxon>Eukaryota</taxon>
        <taxon>Metazoa</taxon>
        <taxon>Spiralia</taxon>
        <taxon>Lophotrochozoa</taxon>
        <taxon>Mollusca</taxon>
        <taxon>Bivalvia</taxon>
        <taxon>Autobranchia</taxon>
        <taxon>Heteroconchia</taxon>
        <taxon>Euheterodonta</taxon>
        <taxon>Imparidentia</taxon>
        <taxon>Neoheterodontei</taxon>
        <taxon>Myida</taxon>
        <taxon>Dreissenoidea</taxon>
        <taxon>Dreissenidae</taxon>
        <taxon>Dreissena</taxon>
    </lineage>
</organism>
<keyword evidence="1" id="KW-0479">Metal-binding</keyword>
<keyword evidence="1" id="KW-0862">Zinc</keyword>
<keyword evidence="5" id="KW-1185">Reference proteome</keyword>
<accession>A0A9D4NQ23</accession>
<evidence type="ECO:0000313" key="4">
    <source>
        <dbReference type="EMBL" id="KAH3897999.1"/>
    </source>
</evidence>
<dbReference type="InterPro" id="IPR001878">
    <property type="entry name" value="Znf_CCHC"/>
</dbReference>
<dbReference type="GO" id="GO:0003676">
    <property type="term" value="F:nucleic acid binding"/>
    <property type="evidence" value="ECO:0007669"/>
    <property type="project" value="InterPro"/>
</dbReference>
<protein>
    <recommendedName>
        <fullName evidence="3">CCHC-type domain-containing protein</fullName>
    </recommendedName>
</protein>
<proteinExistence type="predicted"/>
<evidence type="ECO:0000256" key="2">
    <source>
        <dbReference type="SAM" id="Coils"/>
    </source>
</evidence>
<dbReference type="PROSITE" id="PS50158">
    <property type="entry name" value="ZF_CCHC"/>
    <property type="match status" value="1"/>
</dbReference>
<evidence type="ECO:0000313" key="5">
    <source>
        <dbReference type="Proteomes" id="UP000828390"/>
    </source>
</evidence>